<evidence type="ECO:0000256" key="1">
    <source>
        <dbReference type="ARBA" id="ARBA00004370"/>
    </source>
</evidence>
<dbReference type="InterPro" id="IPR005311">
    <property type="entry name" value="PBP_dimer"/>
</dbReference>
<dbReference type="Pfam" id="PF03717">
    <property type="entry name" value="PBP_dimer"/>
    <property type="match status" value="1"/>
</dbReference>
<dbReference type="SMART" id="SM00740">
    <property type="entry name" value="PASTA"/>
    <property type="match status" value="2"/>
</dbReference>
<dbReference type="Proteomes" id="UP000219573">
    <property type="component" value="Unassembled WGS sequence"/>
</dbReference>
<dbReference type="GO" id="GO:0071555">
    <property type="term" value="P:cell wall organization"/>
    <property type="evidence" value="ECO:0007669"/>
    <property type="project" value="TreeGrafter"/>
</dbReference>
<feature type="domain" description="PASTA" evidence="5">
    <location>
        <begin position="569"/>
        <end position="629"/>
    </location>
</feature>
<dbReference type="Pfam" id="PF03793">
    <property type="entry name" value="PASTA"/>
    <property type="match status" value="2"/>
</dbReference>
<dbReference type="InterPro" id="IPR012338">
    <property type="entry name" value="Beta-lactam/transpept-like"/>
</dbReference>
<feature type="transmembrane region" description="Helical" evidence="4">
    <location>
        <begin position="12"/>
        <end position="32"/>
    </location>
</feature>
<keyword evidence="3 4" id="KW-0472">Membrane</keyword>
<evidence type="ECO:0000313" key="7">
    <source>
        <dbReference type="Proteomes" id="UP000219573"/>
    </source>
</evidence>
<proteinExistence type="inferred from homology"/>
<name>A0A285GUZ7_9FIRM</name>
<dbReference type="Gene3D" id="3.30.10.20">
    <property type="match status" value="2"/>
</dbReference>
<dbReference type="AlphaFoldDB" id="A0A285GUZ7"/>
<dbReference type="Gene3D" id="3.90.1310.10">
    <property type="entry name" value="Penicillin-binding protein 2a (Domain 2)"/>
    <property type="match status" value="1"/>
</dbReference>
<evidence type="ECO:0000259" key="5">
    <source>
        <dbReference type="PROSITE" id="PS51178"/>
    </source>
</evidence>
<dbReference type="PROSITE" id="PS51178">
    <property type="entry name" value="PASTA"/>
    <property type="match status" value="2"/>
</dbReference>
<dbReference type="OrthoDB" id="9804124at2"/>
<dbReference type="STRING" id="1413210.U472_02750"/>
<sequence>MRNLRLETKKRINFLFIILMAVMLFLLGRFSWIQIISNNLYQEKALGQRLRELKVEPKRGIIYDKNGVELAVSASADTVVAIPKEIKNPEETARKLSEILDQDQDEIYKRITKKAAAVYISRKIGDEQSKAIRELNLSGITFTEETKRFYPKGMLASHLLGFSGVDNQGLQGIELSYDNQLKGNPGRISIESDAVGRKIPEGIKDYKAPDDGNNIYLTIDNVLQYIAERELDKALTEHTAEAATIVMMDPNTGEILALANRPAYDPNNFAEYSPGLWRNRAVSDTYEPGSTFKIITTAAGLEEGVVHPNDKFFDPGYIEVAGQIIHCWKHGGHGSQTFAEVVQNSCNPGFVQVGQRLGKETFYKYIKAFGFGDKTDIQFPGEAKGLMYTLPQIGPVELATMAFGHGVSVTPIQLITAVSAVANGGQLLNPHLVKEVRSTDGKLIKKVEPEPIRKVISEKTARIERELLVGVVENGSGQATKLDGYEIGGKTGTAKYYGQRKYNVSFVGMLPADKPELVALVVVYGLTSEPHYASQVAVPIFHNVIKDAVRYLEIPPKKENEDKEDEKEHIKRVKVPNVKNLSLSVAEEMLVDQGLKVKLEGEGDIIVDQVPNPEVVVNKGSTVILFFDGAEKNKNRYKVTVPNLKGMRVREAANIMSDLGLRLRWQGAGEVVKQQPVAGKTVDSGDYIKVWLE</sequence>
<dbReference type="Pfam" id="PF00905">
    <property type="entry name" value="Transpeptidase"/>
    <property type="match status" value="1"/>
</dbReference>
<dbReference type="InterPro" id="IPR011927">
    <property type="entry name" value="SpoVD_pbp"/>
</dbReference>
<keyword evidence="4" id="KW-0812">Transmembrane</keyword>
<dbReference type="Gene3D" id="1.10.150.770">
    <property type="match status" value="1"/>
</dbReference>
<dbReference type="InterPro" id="IPR050515">
    <property type="entry name" value="Beta-lactam/transpept"/>
</dbReference>
<dbReference type="NCBIfam" id="TIGR02214">
    <property type="entry name" value="spoVD_pbp"/>
    <property type="match status" value="1"/>
</dbReference>
<dbReference type="EMBL" id="OBDZ01000011">
    <property type="protein sequence ID" value="SNY27470.1"/>
    <property type="molecule type" value="Genomic_DNA"/>
</dbReference>
<dbReference type="InterPro" id="IPR001460">
    <property type="entry name" value="PCN-bd_Tpept"/>
</dbReference>
<dbReference type="InterPro" id="IPR005543">
    <property type="entry name" value="PASTA_dom"/>
</dbReference>
<dbReference type="InterPro" id="IPR036138">
    <property type="entry name" value="PBP_dimer_sf"/>
</dbReference>
<organism evidence="6 7">
    <name type="scientific">Orenia metallireducens</name>
    <dbReference type="NCBI Taxonomy" id="1413210"/>
    <lineage>
        <taxon>Bacteria</taxon>
        <taxon>Bacillati</taxon>
        <taxon>Bacillota</taxon>
        <taxon>Clostridia</taxon>
        <taxon>Halanaerobiales</taxon>
        <taxon>Halobacteroidaceae</taxon>
        <taxon>Orenia</taxon>
    </lineage>
</organism>
<dbReference type="Gene3D" id="3.40.710.10">
    <property type="entry name" value="DD-peptidase/beta-lactamase superfamily"/>
    <property type="match status" value="1"/>
</dbReference>
<evidence type="ECO:0000256" key="2">
    <source>
        <dbReference type="ARBA" id="ARBA00007171"/>
    </source>
</evidence>
<feature type="domain" description="PASTA" evidence="5">
    <location>
        <begin position="635"/>
        <end position="693"/>
    </location>
</feature>
<comment type="similarity">
    <text evidence="2">Belongs to the transpeptidase family.</text>
</comment>
<evidence type="ECO:0000256" key="3">
    <source>
        <dbReference type="ARBA" id="ARBA00023136"/>
    </source>
</evidence>
<dbReference type="PANTHER" id="PTHR30627">
    <property type="entry name" value="PEPTIDOGLYCAN D,D-TRANSPEPTIDASE"/>
    <property type="match status" value="1"/>
</dbReference>
<dbReference type="CDD" id="cd06575">
    <property type="entry name" value="PASTA_Pbp2x-like_2"/>
    <property type="match status" value="1"/>
</dbReference>
<dbReference type="PANTHER" id="PTHR30627:SF1">
    <property type="entry name" value="PEPTIDOGLYCAN D,D-TRANSPEPTIDASE FTSI"/>
    <property type="match status" value="1"/>
</dbReference>
<reference evidence="7" key="1">
    <citation type="submission" date="2017-09" db="EMBL/GenBank/DDBJ databases">
        <authorList>
            <person name="Varghese N."/>
            <person name="Submissions S."/>
        </authorList>
    </citation>
    <scope>NUCLEOTIDE SEQUENCE [LARGE SCALE GENOMIC DNA]</scope>
    <source>
        <strain evidence="7">MSL47</strain>
    </source>
</reference>
<protein>
    <submittedName>
        <fullName evidence="6">Stage V sporulation protein D (Sporulation-specific penicillin-binding protein)</fullName>
    </submittedName>
</protein>
<keyword evidence="4" id="KW-1133">Transmembrane helix</keyword>
<evidence type="ECO:0000256" key="4">
    <source>
        <dbReference type="SAM" id="Phobius"/>
    </source>
</evidence>
<dbReference type="GO" id="GO:0008658">
    <property type="term" value="F:penicillin binding"/>
    <property type="evidence" value="ECO:0007669"/>
    <property type="project" value="InterPro"/>
</dbReference>
<accession>A0A285GUZ7</accession>
<keyword evidence="7" id="KW-1185">Reference proteome</keyword>
<comment type="subcellular location">
    <subcellularLocation>
        <location evidence="1">Membrane</location>
    </subcellularLocation>
</comment>
<gene>
    <name evidence="6" type="ORF">SAMN06265827_11129</name>
</gene>
<dbReference type="SUPFAM" id="SSF56601">
    <property type="entry name" value="beta-lactamase/transpeptidase-like"/>
    <property type="match status" value="1"/>
</dbReference>
<dbReference type="GO" id="GO:0005886">
    <property type="term" value="C:plasma membrane"/>
    <property type="evidence" value="ECO:0007669"/>
    <property type="project" value="TreeGrafter"/>
</dbReference>
<dbReference type="SUPFAM" id="SSF56519">
    <property type="entry name" value="Penicillin binding protein dimerisation domain"/>
    <property type="match status" value="1"/>
</dbReference>
<dbReference type="SUPFAM" id="SSF54184">
    <property type="entry name" value="Penicillin-binding protein 2x (pbp-2x), c-terminal domain"/>
    <property type="match status" value="2"/>
</dbReference>
<dbReference type="RefSeq" id="WP_097017708.1">
    <property type="nucleotide sequence ID" value="NZ_OBDZ01000011.1"/>
</dbReference>
<dbReference type="CDD" id="cd06576">
    <property type="entry name" value="PASTA_Pbp2x-like_1"/>
    <property type="match status" value="1"/>
</dbReference>
<evidence type="ECO:0000313" key="6">
    <source>
        <dbReference type="EMBL" id="SNY27470.1"/>
    </source>
</evidence>